<dbReference type="EMBL" id="JAVHNQ010000003">
    <property type="protein sequence ID" value="KAK6353511.1"/>
    <property type="molecule type" value="Genomic_DNA"/>
</dbReference>
<keyword evidence="2" id="KW-1185">Reference proteome</keyword>
<reference evidence="1 2" key="1">
    <citation type="submission" date="2019-10" db="EMBL/GenBank/DDBJ databases">
        <authorList>
            <person name="Palmer J.M."/>
        </authorList>
    </citation>
    <scope>NUCLEOTIDE SEQUENCE [LARGE SCALE GENOMIC DNA]</scope>
    <source>
        <strain evidence="1 2">TWF696</strain>
    </source>
</reference>
<evidence type="ECO:0000313" key="1">
    <source>
        <dbReference type="EMBL" id="KAK6353511.1"/>
    </source>
</evidence>
<dbReference type="Proteomes" id="UP001375240">
    <property type="component" value="Unassembled WGS sequence"/>
</dbReference>
<name>A0AAV9V105_9PEZI</name>
<organism evidence="1 2">
    <name type="scientific">Orbilia brochopaga</name>
    <dbReference type="NCBI Taxonomy" id="3140254"/>
    <lineage>
        <taxon>Eukaryota</taxon>
        <taxon>Fungi</taxon>
        <taxon>Dikarya</taxon>
        <taxon>Ascomycota</taxon>
        <taxon>Pezizomycotina</taxon>
        <taxon>Orbiliomycetes</taxon>
        <taxon>Orbiliales</taxon>
        <taxon>Orbiliaceae</taxon>
        <taxon>Orbilia</taxon>
    </lineage>
</organism>
<comment type="caution">
    <text evidence="1">The sequence shown here is derived from an EMBL/GenBank/DDBJ whole genome shotgun (WGS) entry which is preliminary data.</text>
</comment>
<evidence type="ECO:0000313" key="2">
    <source>
        <dbReference type="Proteomes" id="UP001375240"/>
    </source>
</evidence>
<dbReference type="AlphaFoldDB" id="A0AAV9V105"/>
<gene>
    <name evidence="1" type="ORF">TWF696_005474</name>
</gene>
<proteinExistence type="predicted"/>
<protein>
    <submittedName>
        <fullName evidence="1">Uncharacterized protein</fullName>
    </submittedName>
</protein>
<sequence>MRITPSRKGSAQQGLLATFKKVGSPNNDPESSPLSIDVNRFVDRRFTVPGQARFSRHELLA</sequence>
<accession>A0AAV9V105</accession>